<evidence type="ECO:0000256" key="7">
    <source>
        <dbReference type="SAM" id="Phobius"/>
    </source>
</evidence>
<keyword evidence="5 7" id="KW-1133">Transmembrane helix</keyword>
<dbReference type="OrthoDB" id="9799209at2"/>
<dbReference type="SUPFAM" id="SSF82689">
    <property type="entry name" value="Mechanosensitive channel protein MscS (YggB), C-terminal domain"/>
    <property type="match status" value="1"/>
</dbReference>
<feature type="chain" id="PRO_5012009222" evidence="8">
    <location>
        <begin position="22"/>
        <end position="840"/>
    </location>
</feature>
<dbReference type="Gene3D" id="3.30.70.100">
    <property type="match status" value="1"/>
</dbReference>
<evidence type="ECO:0000256" key="2">
    <source>
        <dbReference type="ARBA" id="ARBA00008017"/>
    </source>
</evidence>
<feature type="transmembrane region" description="Helical" evidence="7">
    <location>
        <begin position="565"/>
        <end position="589"/>
    </location>
</feature>
<sequence>MKKTILFWAFCFICLTSLSFAQPPAGAPSVEDKPILVQFDQAVEAAKDTLGTLEEDFLVEKKIFEELMAQQQVYRTQINSLRNFLIVPDISTSVIGKGLEEVDITTTLVQSKLEKSREREEKIHQNLSGVHDKIILIDERIKEAESMPGEIADGDSTDRAADIKKFKTYRVLLEKQKKVLHTILDVVTLEIESENDLLMALKELRVTLKKELKDRKGGRLLQRNEIKIKTFFPTTVVKEMMLCFSTVKQLFSREQLSLRWNQLQEQTNLKSIVILGVFLLICFFFRKSLKLMRHKQGYAEIISRRTGYPIIVFEDALFYIFWICLTVTLSKSIFYVVFPDIINFFKTLLIVALCTKIATDSMRLIVNEKGHELFKALFKWKNAFVMGVRFYTLVYLLFYRFLSLESSLLVLIRIGSEIILVMGVFLFWRDFAKAGPPSSSLGIKLLNIWSKAVVVAGLFTEIAGYGYFSAWWYISWGISIVILCVCVLLFYSMKDIDRKFKDKFESDSRQSHGVFSPLYWLFSNSIYCFIVAFAVIGFSFSWGISDLFFPFLWENFNRQYAMGNFQLSLAGCAYFLLVILATYFFIRLWKRLMTAHVLKESGMSTGAKESVISISIYIIWGGGILIGLNVFGLDTTSLTVAFGALSIGLGFGLQNIFSNFISGLILLFERPIQVGDVVEVADIWGEVKKINVRSTLVQTYTNSSLIIPNSEFISAKVVNWSHQDPYIRRDLLVGVAYGSDTGLVKELLLKAADSVKHVYSYPRKPMVLFFNFGESSLDFKLRFWSGIDDFVTAESDLRFEIDKLFREHDVVIPFPQRDLHIMDVSPKAQISCSRTDSLGD</sequence>
<dbReference type="AlphaFoldDB" id="A0A1W2AYR8"/>
<keyword evidence="3" id="KW-1003">Cell membrane</keyword>
<dbReference type="InterPro" id="IPR011014">
    <property type="entry name" value="MscS_channel_TM-2"/>
</dbReference>
<name>A0A1W2AYR8_9BACT</name>
<evidence type="ECO:0000256" key="6">
    <source>
        <dbReference type="ARBA" id="ARBA00023136"/>
    </source>
</evidence>
<keyword evidence="8" id="KW-0732">Signal</keyword>
<protein>
    <submittedName>
        <fullName evidence="12">Mechanosensitive ion channel</fullName>
    </submittedName>
</protein>
<dbReference type="SUPFAM" id="SSF82861">
    <property type="entry name" value="Mechanosensitive channel protein MscS (YggB), transmembrane region"/>
    <property type="match status" value="1"/>
</dbReference>
<accession>A0A1W2AYR8</accession>
<evidence type="ECO:0000259" key="10">
    <source>
        <dbReference type="Pfam" id="PF21082"/>
    </source>
</evidence>
<dbReference type="SUPFAM" id="SSF50182">
    <property type="entry name" value="Sm-like ribonucleoproteins"/>
    <property type="match status" value="1"/>
</dbReference>
<feature type="signal peptide" evidence="8">
    <location>
        <begin position="1"/>
        <end position="21"/>
    </location>
</feature>
<dbReference type="Gene3D" id="2.30.30.60">
    <property type="match status" value="1"/>
</dbReference>
<dbReference type="InterPro" id="IPR011066">
    <property type="entry name" value="MscS_channel_C_sf"/>
</dbReference>
<feature type="domain" description="Mechanosensitive ion channel MscS" evidence="9">
    <location>
        <begin position="655"/>
        <end position="722"/>
    </location>
</feature>
<dbReference type="Gene3D" id="1.10.287.1260">
    <property type="match status" value="1"/>
</dbReference>
<dbReference type="InterPro" id="IPR049278">
    <property type="entry name" value="MS_channel_C"/>
</dbReference>
<evidence type="ECO:0000256" key="3">
    <source>
        <dbReference type="ARBA" id="ARBA00022475"/>
    </source>
</evidence>
<dbReference type="InterPro" id="IPR006685">
    <property type="entry name" value="MscS_channel_2nd"/>
</dbReference>
<dbReference type="InterPro" id="IPR052702">
    <property type="entry name" value="MscS-like_channel"/>
</dbReference>
<dbReference type="Pfam" id="PF21082">
    <property type="entry name" value="MS_channel_3rd"/>
    <property type="match status" value="1"/>
</dbReference>
<feature type="transmembrane region" description="Helical" evidence="7">
    <location>
        <begin position="269"/>
        <end position="286"/>
    </location>
</feature>
<feature type="domain" description="Mechanosensitive ion channel MscS C-terminal" evidence="10">
    <location>
        <begin position="733"/>
        <end position="811"/>
    </location>
</feature>
<reference evidence="12 13" key="1">
    <citation type="submission" date="2017-04" db="EMBL/GenBank/DDBJ databases">
        <authorList>
            <person name="Afonso C.L."/>
            <person name="Miller P.J."/>
            <person name="Scott M.A."/>
            <person name="Spackman E."/>
            <person name="Goraichik I."/>
            <person name="Dimitrov K.M."/>
            <person name="Suarez D.L."/>
            <person name="Swayne D.E."/>
        </authorList>
    </citation>
    <scope>NUCLEOTIDE SEQUENCE [LARGE SCALE GENOMIC DNA]</scope>
    <source>
        <strain evidence="12 13">DSM 3385</strain>
    </source>
</reference>
<dbReference type="PANTHER" id="PTHR30347:SF1">
    <property type="entry name" value="MECHANOSENSITIVE CHANNEL MSCK"/>
    <property type="match status" value="1"/>
</dbReference>
<comment type="subcellular location">
    <subcellularLocation>
        <location evidence="1">Cell membrane</location>
        <topology evidence="1">Multi-pass membrane protein</topology>
    </subcellularLocation>
</comment>
<evidence type="ECO:0000313" key="12">
    <source>
        <dbReference type="EMBL" id="SMC65833.1"/>
    </source>
</evidence>
<feature type="transmembrane region" description="Helical" evidence="7">
    <location>
        <begin position="518"/>
        <end position="545"/>
    </location>
</feature>
<evidence type="ECO:0000256" key="4">
    <source>
        <dbReference type="ARBA" id="ARBA00022692"/>
    </source>
</evidence>
<dbReference type="RefSeq" id="WP_084068151.1">
    <property type="nucleotide sequence ID" value="NZ_FWXY01000006.1"/>
</dbReference>
<dbReference type="PANTHER" id="PTHR30347">
    <property type="entry name" value="POTASSIUM CHANNEL RELATED"/>
    <property type="match status" value="1"/>
</dbReference>
<evidence type="ECO:0000259" key="9">
    <source>
        <dbReference type="Pfam" id="PF00924"/>
    </source>
</evidence>
<feature type="transmembrane region" description="Helical" evidence="7">
    <location>
        <begin position="610"/>
        <end position="632"/>
    </location>
</feature>
<dbReference type="EMBL" id="FWXY01000006">
    <property type="protein sequence ID" value="SMC65833.1"/>
    <property type="molecule type" value="Genomic_DNA"/>
</dbReference>
<feature type="transmembrane region" description="Helical" evidence="7">
    <location>
        <begin position="307"/>
        <end position="329"/>
    </location>
</feature>
<feature type="transmembrane region" description="Helical" evidence="7">
    <location>
        <begin position="474"/>
        <end position="493"/>
    </location>
</feature>
<evidence type="ECO:0000256" key="5">
    <source>
        <dbReference type="ARBA" id="ARBA00022989"/>
    </source>
</evidence>
<evidence type="ECO:0000256" key="1">
    <source>
        <dbReference type="ARBA" id="ARBA00004651"/>
    </source>
</evidence>
<feature type="transmembrane region" description="Helical" evidence="7">
    <location>
        <begin position="408"/>
        <end position="428"/>
    </location>
</feature>
<evidence type="ECO:0000313" key="13">
    <source>
        <dbReference type="Proteomes" id="UP000192418"/>
    </source>
</evidence>
<dbReference type="Pfam" id="PF00924">
    <property type="entry name" value="MS_channel_2nd"/>
    <property type="match status" value="1"/>
</dbReference>
<dbReference type="Pfam" id="PF21088">
    <property type="entry name" value="MS_channel_1st"/>
    <property type="match status" value="1"/>
</dbReference>
<feature type="domain" description="Mechanosensitive ion channel transmembrane helices 2/3" evidence="11">
    <location>
        <begin position="614"/>
        <end position="654"/>
    </location>
</feature>
<dbReference type="InterPro" id="IPR049142">
    <property type="entry name" value="MS_channel_1st"/>
</dbReference>
<dbReference type="STRING" id="1121400.SAMN02746065_106162"/>
<dbReference type="InterPro" id="IPR023408">
    <property type="entry name" value="MscS_beta-dom_sf"/>
</dbReference>
<evidence type="ECO:0000256" key="8">
    <source>
        <dbReference type="SAM" id="SignalP"/>
    </source>
</evidence>
<gene>
    <name evidence="12" type="ORF">SAMN02746065_106162</name>
</gene>
<feature type="transmembrane region" description="Helical" evidence="7">
    <location>
        <begin position="341"/>
        <end position="359"/>
    </location>
</feature>
<feature type="transmembrane region" description="Helical" evidence="7">
    <location>
        <begin position="448"/>
        <end position="468"/>
    </location>
</feature>
<keyword evidence="4 7" id="KW-0812">Transmembrane</keyword>
<dbReference type="GO" id="GO:0005886">
    <property type="term" value="C:plasma membrane"/>
    <property type="evidence" value="ECO:0007669"/>
    <property type="project" value="UniProtKB-SubCell"/>
</dbReference>
<feature type="transmembrane region" description="Helical" evidence="7">
    <location>
        <begin position="380"/>
        <end position="402"/>
    </location>
</feature>
<dbReference type="GO" id="GO:0008381">
    <property type="term" value="F:mechanosensitive monoatomic ion channel activity"/>
    <property type="evidence" value="ECO:0007669"/>
    <property type="project" value="UniProtKB-ARBA"/>
</dbReference>
<proteinExistence type="inferred from homology"/>
<keyword evidence="13" id="KW-1185">Reference proteome</keyword>
<evidence type="ECO:0000259" key="11">
    <source>
        <dbReference type="Pfam" id="PF21088"/>
    </source>
</evidence>
<dbReference type="Proteomes" id="UP000192418">
    <property type="component" value="Unassembled WGS sequence"/>
</dbReference>
<comment type="similarity">
    <text evidence="2">Belongs to the MscS (TC 1.A.23) family.</text>
</comment>
<dbReference type="InterPro" id="IPR010920">
    <property type="entry name" value="LSM_dom_sf"/>
</dbReference>
<organism evidence="12 13">
    <name type="scientific">Desulfocicer vacuolatum DSM 3385</name>
    <dbReference type="NCBI Taxonomy" id="1121400"/>
    <lineage>
        <taxon>Bacteria</taxon>
        <taxon>Pseudomonadati</taxon>
        <taxon>Thermodesulfobacteriota</taxon>
        <taxon>Desulfobacteria</taxon>
        <taxon>Desulfobacterales</taxon>
        <taxon>Desulfobacteraceae</taxon>
        <taxon>Desulfocicer</taxon>
    </lineage>
</organism>
<keyword evidence="6 7" id="KW-0472">Membrane</keyword>